<reference evidence="4 6" key="1">
    <citation type="submission" date="2019-07" db="EMBL/GenBank/DDBJ databases">
        <authorList>
            <person name="Qu J.-H."/>
        </authorList>
    </citation>
    <scope>NUCLEOTIDE SEQUENCE [LARGE SCALE GENOMIC DNA]</scope>
    <source>
        <strain evidence="4 6">MDT1-10-3</strain>
    </source>
</reference>
<evidence type="ECO:0000313" key="5">
    <source>
        <dbReference type="EMBL" id="MFA1772579.1"/>
    </source>
</evidence>
<evidence type="ECO:0000313" key="7">
    <source>
        <dbReference type="Proteomes" id="UP001570846"/>
    </source>
</evidence>
<keyword evidence="7" id="KW-1185">Reference proteome</keyword>
<organism evidence="4 6">
    <name type="scientific">Rufibacter glacialis</name>
    <dbReference type="NCBI Taxonomy" id="1259555"/>
    <lineage>
        <taxon>Bacteria</taxon>
        <taxon>Pseudomonadati</taxon>
        <taxon>Bacteroidota</taxon>
        <taxon>Cytophagia</taxon>
        <taxon>Cytophagales</taxon>
        <taxon>Hymenobacteraceae</taxon>
        <taxon>Rufibacter</taxon>
    </lineage>
</organism>
<dbReference type="EMBL" id="JBGOGF010000008">
    <property type="protein sequence ID" value="MFA1772579.1"/>
    <property type="molecule type" value="Genomic_DNA"/>
</dbReference>
<accession>A0A5M8QRT5</accession>
<comment type="caution">
    <text evidence="4">The sequence shown here is derived from an EMBL/GenBank/DDBJ whole genome shotgun (WGS) entry which is preliminary data.</text>
</comment>
<dbReference type="OrthoDB" id="9778320at2"/>
<evidence type="ECO:0000313" key="4">
    <source>
        <dbReference type="EMBL" id="KAA6437760.1"/>
    </source>
</evidence>
<dbReference type="Proteomes" id="UP001570846">
    <property type="component" value="Unassembled WGS sequence"/>
</dbReference>
<evidence type="ECO:0000256" key="1">
    <source>
        <dbReference type="ARBA" id="ARBA00004613"/>
    </source>
</evidence>
<dbReference type="GO" id="GO:0005975">
    <property type="term" value="P:carbohydrate metabolic process"/>
    <property type="evidence" value="ECO:0007669"/>
    <property type="project" value="InterPro"/>
</dbReference>
<evidence type="ECO:0000256" key="2">
    <source>
        <dbReference type="ARBA" id="ARBA00022729"/>
    </source>
</evidence>
<protein>
    <submittedName>
        <fullName evidence="4">Polysaccharide deacetylase family protein</fullName>
        <ecNumber evidence="5">3.-.-.-</ecNumber>
    </submittedName>
</protein>
<dbReference type="InterPro" id="IPR002509">
    <property type="entry name" value="NODB_dom"/>
</dbReference>
<reference evidence="5 7" key="3">
    <citation type="submission" date="2024-08" db="EMBL/GenBank/DDBJ databases">
        <authorList>
            <person name="Wei W."/>
        </authorList>
    </citation>
    <scope>NUCLEOTIDE SEQUENCE [LARGE SCALE GENOMIC DNA]</scope>
    <source>
        <strain evidence="5 7">XU2</strain>
    </source>
</reference>
<dbReference type="SUPFAM" id="SSF88713">
    <property type="entry name" value="Glycoside hydrolase/deacetylase"/>
    <property type="match status" value="1"/>
</dbReference>
<evidence type="ECO:0000313" key="6">
    <source>
        <dbReference type="Proteomes" id="UP000323866"/>
    </source>
</evidence>
<dbReference type="AlphaFoldDB" id="A0A5M8QRT5"/>
<dbReference type="InterPro" id="IPR051398">
    <property type="entry name" value="Polysacch_Deacetylase"/>
</dbReference>
<dbReference type="Pfam" id="PF01522">
    <property type="entry name" value="Polysacc_deac_1"/>
    <property type="match status" value="2"/>
</dbReference>
<keyword evidence="5" id="KW-0378">Hydrolase</keyword>
<dbReference type="RefSeq" id="WP_149097380.1">
    <property type="nucleotide sequence ID" value="NZ_BMMG01000001.1"/>
</dbReference>
<dbReference type="InterPro" id="IPR011330">
    <property type="entry name" value="Glyco_hydro/deAcase_b/a-brl"/>
</dbReference>
<feature type="domain" description="NodB homology" evidence="3">
    <location>
        <begin position="73"/>
        <end position="337"/>
    </location>
</feature>
<dbReference type="EC" id="3.-.-.-" evidence="5"/>
<sequence length="337" mass="38965">MKTQVKLFLKKLVGRKAVVLMYHRIAEPKSNVWDIAVSPAHFEAHLRLLKKLGTVVPLRELAEKARNQQIKGIPIAITFDDGYLDNYAVAKPLLEKYQLPATFFVSTGNIDAQKEFWWDELEELILFSETLPSTADFEFRNERIAIDLTNEKTLTPETFQTHCQWNACLDAPPTQRSKLFFDLWQNLKPLPYPEQQEYLGLIRRWANAPAKVRPDFTSMSIDQVKDLGSSPYFDLGAHTVSHPALAFHSKAFQKQEIQENVQQLQKLTQSKIDLLAYPYGIFNQDTEEVAKELGFKAAFTTEERTVTNQSLPYQMSRYQVANWGKEEFAKKLVQWIY</sequence>
<keyword evidence="2" id="KW-0732">Signal</keyword>
<name>A0A5M8QRT5_9BACT</name>
<dbReference type="PANTHER" id="PTHR34216">
    <property type="match status" value="1"/>
</dbReference>
<dbReference type="PROSITE" id="PS51677">
    <property type="entry name" value="NODB"/>
    <property type="match status" value="1"/>
</dbReference>
<dbReference type="GO" id="GO:0016810">
    <property type="term" value="F:hydrolase activity, acting on carbon-nitrogen (but not peptide) bonds"/>
    <property type="evidence" value="ECO:0007669"/>
    <property type="project" value="InterPro"/>
</dbReference>
<dbReference type="EMBL" id="VKKZ01000010">
    <property type="protein sequence ID" value="KAA6437760.1"/>
    <property type="molecule type" value="Genomic_DNA"/>
</dbReference>
<evidence type="ECO:0000259" key="3">
    <source>
        <dbReference type="PROSITE" id="PS51677"/>
    </source>
</evidence>
<dbReference type="PANTHER" id="PTHR34216:SF3">
    <property type="entry name" value="POLY-BETA-1,6-N-ACETYL-D-GLUCOSAMINE N-DEACETYLASE"/>
    <property type="match status" value="1"/>
</dbReference>
<proteinExistence type="predicted"/>
<dbReference type="Gene3D" id="3.20.20.370">
    <property type="entry name" value="Glycoside hydrolase/deacetylase"/>
    <property type="match status" value="1"/>
</dbReference>
<reference evidence="4 6" key="2">
    <citation type="submission" date="2019-09" db="EMBL/GenBank/DDBJ databases">
        <title>A bacterium isolated from glacier soil.</title>
        <authorList>
            <person name="Liu Q."/>
        </authorList>
    </citation>
    <scope>NUCLEOTIDE SEQUENCE [LARGE SCALE GENOMIC DNA]</scope>
    <source>
        <strain evidence="4 6">MDT1-10-3</strain>
    </source>
</reference>
<dbReference type="GO" id="GO:0005576">
    <property type="term" value="C:extracellular region"/>
    <property type="evidence" value="ECO:0007669"/>
    <property type="project" value="UniProtKB-SubCell"/>
</dbReference>
<dbReference type="Proteomes" id="UP000323866">
    <property type="component" value="Unassembled WGS sequence"/>
</dbReference>
<dbReference type="CDD" id="cd10918">
    <property type="entry name" value="CE4_NodB_like_5s_6s"/>
    <property type="match status" value="1"/>
</dbReference>
<comment type="subcellular location">
    <subcellularLocation>
        <location evidence="1">Secreted</location>
    </subcellularLocation>
</comment>
<gene>
    <name evidence="5" type="ORF">ACD591_14855</name>
    <name evidence="4" type="ORF">FOE74_04470</name>
</gene>